<dbReference type="PIRSF" id="PIRSF002825">
    <property type="entry name" value="CfbpA"/>
    <property type="match status" value="1"/>
</dbReference>
<dbReference type="Pfam" id="PF13343">
    <property type="entry name" value="SBP_bac_6"/>
    <property type="match status" value="1"/>
</dbReference>
<dbReference type="GO" id="GO:0046872">
    <property type="term" value="F:metal ion binding"/>
    <property type="evidence" value="ECO:0007669"/>
    <property type="project" value="UniProtKB-KW"/>
</dbReference>
<dbReference type="EMBL" id="OX365700">
    <property type="protein sequence ID" value="CAI4030898.1"/>
    <property type="molecule type" value="Genomic_DNA"/>
</dbReference>
<dbReference type="PANTHER" id="PTHR30006:SF15">
    <property type="entry name" value="IRON-UTILIZATION PERIPLASMIC PROTEIN"/>
    <property type="match status" value="1"/>
</dbReference>
<evidence type="ECO:0000256" key="3">
    <source>
        <dbReference type="PIRSR" id="PIRSR002825-1"/>
    </source>
</evidence>
<gene>
    <name evidence="5" type="ORF">DNFV4_01330</name>
</gene>
<accession>A0AA86MXM2</accession>
<organism evidence="5 6">
    <name type="scientific">Nitrospira tepida</name>
    <dbReference type="NCBI Taxonomy" id="2973512"/>
    <lineage>
        <taxon>Bacteria</taxon>
        <taxon>Pseudomonadati</taxon>
        <taxon>Nitrospirota</taxon>
        <taxon>Nitrospiria</taxon>
        <taxon>Nitrospirales</taxon>
        <taxon>Nitrospiraceae</taxon>
        <taxon>Nitrospira</taxon>
    </lineage>
</organism>
<comment type="similarity">
    <text evidence="1">Belongs to the bacterial solute-binding protein 1 family.</text>
</comment>
<keyword evidence="3" id="KW-0408">Iron</keyword>
<evidence type="ECO:0000313" key="6">
    <source>
        <dbReference type="Proteomes" id="UP001179121"/>
    </source>
</evidence>
<protein>
    <submittedName>
        <fullName evidence="5">Ferric iron ABC transporter, iron-binding protein</fullName>
    </submittedName>
</protein>
<name>A0AA86MXM2_9BACT</name>
<reference evidence="5" key="1">
    <citation type="submission" date="2022-10" db="EMBL/GenBank/DDBJ databases">
        <authorList>
            <person name="Koch H."/>
        </authorList>
    </citation>
    <scope>NUCLEOTIDE SEQUENCE</scope>
    <source>
        <strain evidence="5">DNF</strain>
    </source>
</reference>
<sequence>MHPLQQMSRPVCERRTLFRRLPWLWGLCIAICLQSASTTAVWAADKDKLVVYSGRAERLIKPVLDAFQSQTGIQIELLSSGTTELINRLQVEGDRTPADVLITNDAGSLERARELGLLRPLSLPEVDRAIPSQYRAADQSWIGLSGRFWVIVYNRTLVKPEDLASLLDLARPKWKDKVAIPNAGSEYLQAGVSVIKETYGDQRTKEFLAGLKQNAGTRVYGKSSQIVDAVAKGEVAAGIVNHYYIYRHLDANPSAPIAAIMPDQQAGGMGAIMNVAGMGVTKASRRLESARLLAEFLVAQSGQKLFAELNKEYPLHPDVKPDPALVSRTSFRASLVPLAKLAELREPTMALIEDVGLR</sequence>
<dbReference type="SUPFAM" id="SSF53850">
    <property type="entry name" value="Periplasmic binding protein-like II"/>
    <property type="match status" value="1"/>
</dbReference>
<evidence type="ECO:0000256" key="4">
    <source>
        <dbReference type="SAM" id="SignalP"/>
    </source>
</evidence>
<dbReference type="InterPro" id="IPR026045">
    <property type="entry name" value="Ferric-bd"/>
</dbReference>
<keyword evidence="6" id="KW-1185">Reference proteome</keyword>
<feature type="signal peptide" evidence="4">
    <location>
        <begin position="1"/>
        <end position="43"/>
    </location>
</feature>
<dbReference type="Gene3D" id="3.40.190.10">
    <property type="entry name" value="Periplasmic binding protein-like II"/>
    <property type="match status" value="2"/>
</dbReference>
<feature type="binding site" evidence="3">
    <location>
        <position position="243"/>
    </location>
    <ligand>
        <name>Fe cation</name>
        <dbReference type="ChEBI" id="CHEBI:24875"/>
    </ligand>
</feature>
<dbReference type="KEGG" id="nti:DNFV4_01330"/>
<evidence type="ECO:0000313" key="5">
    <source>
        <dbReference type="EMBL" id="CAI4030898.1"/>
    </source>
</evidence>
<proteinExistence type="inferred from homology"/>
<dbReference type="PANTHER" id="PTHR30006">
    <property type="entry name" value="THIAMINE-BINDING PERIPLASMIC PROTEIN-RELATED"/>
    <property type="match status" value="1"/>
</dbReference>
<dbReference type="GO" id="GO:0030288">
    <property type="term" value="C:outer membrane-bounded periplasmic space"/>
    <property type="evidence" value="ECO:0007669"/>
    <property type="project" value="TreeGrafter"/>
</dbReference>
<evidence type="ECO:0000256" key="1">
    <source>
        <dbReference type="ARBA" id="ARBA00008520"/>
    </source>
</evidence>
<feature type="chain" id="PRO_5041667210" evidence="4">
    <location>
        <begin position="44"/>
        <end position="358"/>
    </location>
</feature>
<evidence type="ECO:0000256" key="2">
    <source>
        <dbReference type="ARBA" id="ARBA00022729"/>
    </source>
</evidence>
<dbReference type="Proteomes" id="UP001179121">
    <property type="component" value="Chromosome"/>
</dbReference>
<dbReference type="AlphaFoldDB" id="A0AA86MXM2"/>
<feature type="binding site" evidence="3">
    <location>
        <position position="244"/>
    </location>
    <ligand>
        <name>Fe cation</name>
        <dbReference type="ChEBI" id="CHEBI:24875"/>
    </ligand>
</feature>
<keyword evidence="3" id="KW-0479">Metal-binding</keyword>
<keyword evidence="2 4" id="KW-0732">Signal</keyword>